<feature type="non-terminal residue" evidence="1">
    <location>
        <position position="81"/>
    </location>
</feature>
<proteinExistence type="predicted"/>
<sequence length="81" mass="8984">MLFFWRQSLPLLPRLECSGTILAHCNLCHLGSSDSPALASRVAGITRVHHHAQLIFVFLVEMEFYHVSQAGLELLASSDPP</sequence>
<dbReference type="PANTHER" id="PTHR12138:SF162">
    <property type="entry name" value="CHROMOSOME UNDETERMINED SCAFFOLD_275, WHOLE GENOME SHOTGUN SEQUENCE"/>
    <property type="match status" value="1"/>
</dbReference>
<dbReference type="PANTHER" id="PTHR12138">
    <property type="entry name" value="PRIMATE-EXPANDED PROTEIN FAMILY"/>
    <property type="match status" value="1"/>
</dbReference>
<dbReference type="EMBL" id="CM001271">
    <property type="protein sequence ID" value="EHH30155.1"/>
    <property type="molecule type" value="Genomic_DNA"/>
</dbReference>
<dbReference type="AlphaFoldDB" id="G7NMY5"/>
<organism evidence="1">
    <name type="scientific">Macaca mulatta</name>
    <name type="common">Rhesus macaque</name>
    <dbReference type="NCBI Taxonomy" id="9544"/>
    <lineage>
        <taxon>Eukaryota</taxon>
        <taxon>Metazoa</taxon>
        <taxon>Chordata</taxon>
        <taxon>Craniata</taxon>
        <taxon>Vertebrata</taxon>
        <taxon>Euteleostomi</taxon>
        <taxon>Mammalia</taxon>
        <taxon>Eutheria</taxon>
        <taxon>Euarchontoglires</taxon>
        <taxon>Primates</taxon>
        <taxon>Haplorrhini</taxon>
        <taxon>Catarrhini</taxon>
        <taxon>Cercopithecidae</taxon>
        <taxon>Cercopithecinae</taxon>
        <taxon>Macaca</taxon>
    </lineage>
</organism>
<dbReference type="Proteomes" id="UP000013456">
    <property type="component" value="Chromosome 19"/>
</dbReference>
<protein>
    <submittedName>
        <fullName evidence="1">Uncharacterized protein</fullName>
    </submittedName>
</protein>
<name>G7NMY5_MACMU</name>
<gene>
    <name evidence="1" type="ORF">EGK_10762</name>
</gene>
<reference evidence="1" key="1">
    <citation type="journal article" date="2011" name="Nat. Biotechnol.">
        <title>Genome sequencing and comparison of two nonhuman primate animal models, the cynomolgus and Chinese rhesus macaques.</title>
        <authorList>
            <person name="Yan G."/>
            <person name="Zhang G."/>
            <person name="Fang X."/>
            <person name="Zhang Y."/>
            <person name="Li C."/>
            <person name="Ling F."/>
            <person name="Cooper D.N."/>
            <person name="Li Q."/>
            <person name="Li Y."/>
            <person name="van Gool A.J."/>
            <person name="Du H."/>
            <person name="Chen J."/>
            <person name="Chen R."/>
            <person name="Zhang P."/>
            <person name="Huang Z."/>
            <person name="Thompson J.R."/>
            <person name="Meng Y."/>
            <person name="Bai Y."/>
            <person name="Wang J."/>
            <person name="Zhuo M."/>
            <person name="Wang T."/>
            <person name="Huang Y."/>
            <person name="Wei L."/>
            <person name="Li J."/>
            <person name="Wang Z."/>
            <person name="Hu H."/>
            <person name="Yang P."/>
            <person name="Le L."/>
            <person name="Stenson P.D."/>
            <person name="Li B."/>
            <person name="Liu X."/>
            <person name="Ball E.V."/>
            <person name="An N."/>
            <person name="Huang Q."/>
            <person name="Zhang Y."/>
            <person name="Fan W."/>
            <person name="Zhang X."/>
            <person name="Li Y."/>
            <person name="Wang W."/>
            <person name="Katze M.G."/>
            <person name="Su B."/>
            <person name="Nielsen R."/>
            <person name="Yang H."/>
            <person name="Wang J."/>
            <person name="Wang X."/>
            <person name="Wang J."/>
        </authorList>
    </citation>
    <scope>NUCLEOTIDE SEQUENCE [LARGE SCALE GENOMIC DNA]</scope>
    <source>
        <strain evidence="1">CR-5</strain>
    </source>
</reference>
<dbReference type="PRINTS" id="PR02045">
    <property type="entry name" value="F138DOMAIN"/>
</dbReference>
<evidence type="ECO:0000313" key="1">
    <source>
        <dbReference type="EMBL" id="EHH30155.1"/>
    </source>
</evidence>
<accession>G7NMY5</accession>